<keyword evidence="1" id="KW-0732">Signal</keyword>
<keyword evidence="3" id="KW-1185">Reference proteome</keyword>
<name>A0A1M7QMV6_9BURK</name>
<dbReference type="Proteomes" id="UP000184339">
    <property type="component" value="Unassembled WGS sequence"/>
</dbReference>
<proteinExistence type="predicted"/>
<reference evidence="3" key="1">
    <citation type="submission" date="2016-11" db="EMBL/GenBank/DDBJ databases">
        <authorList>
            <person name="Varghese N."/>
            <person name="Submissions S."/>
        </authorList>
    </citation>
    <scope>NUCLEOTIDE SEQUENCE [LARGE SCALE GENOMIC DNA]</scope>
    <source>
        <strain evidence="3">Sac-22</strain>
    </source>
</reference>
<feature type="signal peptide" evidence="1">
    <location>
        <begin position="1"/>
        <end position="27"/>
    </location>
</feature>
<accession>A0A1M7QMV6</accession>
<feature type="chain" id="PRO_5013178597" description="DUF2846 domain-containing protein" evidence="1">
    <location>
        <begin position="28"/>
        <end position="180"/>
    </location>
</feature>
<evidence type="ECO:0008006" key="4">
    <source>
        <dbReference type="Google" id="ProtNLM"/>
    </source>
</evidence>
<evidence type="ECO:0000313" key="3">
    <source>
        <dbReference type="Proteomes" id="UP000184339"/>
    </source>
</evidence>
<dbReference type="RefSeq" id="WP_139260628.1">
    <property type="nucleotide sequence ID" value="NZ_FRCX01000007.1"/>
</dbReference>
<evidence type="ECO:0000256" key="1">
    <source>
        <dbReference type="SAM" id="SignalP"/>
    </source>
</evidence>
<dbReference type="STRING" id="551987.SAMN05192549_107309"/>
<dbReference type="OrthoDB" id="8899439at2"/>
<sequence length="180" mass="19576">MKRKTPLLLVVLALNGCVINSVRPLSADDTVSTHRATIVYGVKMEGRWNYPGFAVQLDEYNLNTSEITGNCFTYNRASAKIPAIPGTRHYFAFDVPAGHYVYSPFNGTQLSGGNIRFEAPAGKSVYVGEFVFTQNQSVVLLRNLTEAKSAINAALPGLADQLSPADTVIVNNPHIFLCVP</sequence>
<dbReference type="AlphaFoldDB" id="A0A1M7QMV6"/>
<dbReference type="EMBL" id="FRCX01000007">
    <property type="protein sequence ID" value="SHN32625.1"/>
    <property type="molecule type" value="Genomic_DNA"/>
</dbReference>
<protein>
    <recommendedName>
        <fullName evidence="4">DUF2846 domain-containing protein</fullName>
    </recommendedName>
</protein>
<organism evidence="2 3">
    <name type="scientific">Duganella sacchari</name>
    <dbReference type="NCBI Taxonomy" id="551987"/>
    <lineage>
        <taxon>Bacteria</taxon>
        <taxon>Pseudomonadati</taxon>
        <taxon>Pseudomonadota</taxon>
        <taxon>Betaproteobacteria</taxon>
        <taxon>Burkholderiales</taxon>
        <taxon>Oxalobacteraceae</taxon>
        <taxon>Telluria group</taxon>
        <taxon>Duganella</taxon>
    </lineage>
</organism>
<gene>
    <name evidence="2" type="ORF">SAMN05192549_107309</name>
</gene>
<evidence type="ECO:0000313" key="2">
    <source>
        <dbReference type="EMBL" id="SHN32625.1"/>
    </source>
</evidence>